<dbReference type="OMA" id="MQYEIPP"/>
<feature type="region of interest" description="Disordered" evidence="1">
    <location>
        <begin position="132"/>
        <end position="197"/>
    </location>
</feature>
<dbReference type="GO" id="GO:0005634">
    <property type="term" value="C:nucleus"/>
    <property type="evidence" value="ECO:0007669"/>
    <property type="project" value="TreeGrafter"/>
</dbReference>
<sequence>MSMSSSVFYNHGTATRFRKRKARFSRSEVHILLKEVRKNRMVVVGKLNRGVPSDVKKRTWAEITARINEIGECRREVIEVVKKWSDLKCDTKRKVAAMEAGKLHNRGLNSRFCRELNQTEKIVHSILEMRDEDHSSGDFGPLEDDDDLRHGVDTSAAAPPSSPSDSTEAPDTPSGSKADDKNSRSIKHSDEDQKVDVLPYSQLVKQTENHKGNNGVLKPGPQETFSRPLVSFSHNAKEAMLQNASLSVQEQHTTNILLETVSRSLELLSESVQQLAETQQEFVRESLQIQRETVQVLRDFTGGAIALMHDKLNGRPAL</sequence>
<keyword evidence="4" id="KW-1185">Reference proteome</keyword>
<dbReference type="HOGENOM" id="CLU_728726_0_0_1"/>
<protein>
    <submittedName>
        <fullName evidence="3">Zgc:153990</fullName>
    </submittedName>
</protein>
<reference evidence="3" key="2">
    <citation type="submission" date="2025-08" db="UniProtKB">
        <authorList>
            <consortium name="Ensembl"/>
        </authorList>
    </citation>
    <scope>IDENTIFICATION</scope>
</reference>
<dbReference type="Ensembl" id="ENSTRUT00000017000.3">
    <property type="protein sequence ID" value="ENSTRUP00000016927.3"/>
    <property type="gene ID" value="ENSTRUG00000006897.3"/>
</dbReference>
<reference evidence="3" key="3">
    <citation type="submission" date="2025-09" db="UniProtKB">
        <authorList>
            <consortium name="Ensembl"/>
        </authorList>
    </citation>
    <scope>IDENTIFICATION</scope>
</reference>
<dbReference type="GeneTree" id="ENSGT00450000040324"/>
<name>H2SWY9_TAKRU</name>
<dbReference type="Proteomes" id="UP000005226">
    <property type="component" value="Chromosome 15"/>
</dbReference>
<dbReference type="InParanoid" id="H2SWY9"/>
<dbReference type="PANTHER" id="PTHR23098">
    <property type="entry name" value="AGAP001331-PA-RELATED"/>
    <property type="match status" value="1"/>
</dbReference>
<reference evidence="3 4" key="1">
    <citation type="journal article" date="2011" name="Genome Biol. Evol.">
        <title>Integration of the genetic map and genome assembly of fugu facilitates insights into distinct features of genome evolution in teleosts and mammals.</title>
        <authorList>
            <person name="Kai W."/>
            <person name="Kikuchi K."/>
            <person name="Tohari S."/>
            <person name="Chew A.K."/>
            <person name="Tay A."/>
            <person name="Fujiwara A."/>
            <person name="Hosoya S."/>
            <person name="Suetake H."/>
            <person name="Naruse K."/>
            <person name="Brenner S."/>
            <person name="Suzuki Y."/>
            <person name="Venkatesh B."/>
        </authorList>
    </citation>
    <scope>NUCLEOTIDE SEQUENCE [LARGE SCALE GENOMIC DNA]</scope>
</reference>
<evidence type="ECO:0000256" key="1">
    <source>
        <dbReference type="SAM" id="MobiDB-lite"/>
    </source>
</evidence>
<dbReference type="PANTHER" id="PTHR23098:SF3">
    <property type="entry name" value="MYB-RELATED TRANSCRIPTION FACTOR, PARTNER OF PROFILIN"/>
    <property type="match status" value="1"/>
</dbReference>
<dbReference type="FunCoup" id="H2SWY9">
    <property type="interactions" value="31"/>
</dbReference>
<proteinExistence type="predicted"/>
<dbReference type="InterPro" id="IPR028002">
    <property type="entry name" value="Myb_DNA-bind_5"/>
</dbReference>
<organism evidence="3 4">
    <name type="scientific">Takifugu rubripes</name>
    <name type="common">Japanese pufferfish</name>
    <name type="synonym">Fugu rubripes</name>
    <dbReference type="NCBI Taxonomy" id="31033"/>
    <lineage>
        <taxon>Eukaryota</taxon>
        <taxon>Metazoa</taxon>
        <taxon>Chordata</taxon>
        <taxon>Craniata</taxon>
        <taxon>Vertebrata</taxon>
        <taxon>Euteleostomi</taxon>
        <taxon>Actinopterygii</taxon>
        <taxon>Neopterygii</taxon>
        <taxon>Teleostei</taxon>
        <taxon>Neoteleostei</taxon>
        <taxon>Acanthomorphata</taxon>
        <taxon>Eupercaria</taxon>
        <taxon>Tetraodontiformes</taxon>
        <taxon>Tetradontoidea</taxon>
        <taxon>Tetraodontidae</taxon>
        <taxon>Takifugu</taxon>
    </lineage>
</organism>
<dbReference type="Pfam" id="PF13873">
    <property type="entry name" value="Myb_DNA-bind_5"/>
    <property type="match status" value="1"/>
</dbReference>
<dbReference type="AlphaFoldDB" id="H2SWY9"/>
<accession>H2SWY9</accession>
<evidence type="ECO:0000313" key="4">
    <source>
        <dbReference type="Proteomes" id="UP000005226"/>
    </source>
</evidence>
<feature type="compositionally biased region" description="Basic and acidic residues" evidence="1">
    <location>
        <begin position="177"/>
        <end position="195"/>
    </location>
</feature>
<evidence type="ECO:0000259" key="2">
    <source>
        <dbReference type="Pfam" id="PF13873"/>
    </source>
</evidence>
<evidence type="ECO:0000313" key="3">
    <source>
        <dbReference type="Ensembl" id="ENSTRUP00000016927.3"/>
    </source>
</evidence>
<feature type="domain" description="Myb/SANT-like DNA-binding" evidence="2">
    <location>
        <begin position="20"/>
        <end position="96"/>
    </location>
</feature>
<feature type="compositionally biased region" description="Low complexity" evidence="1">
    <location>
        <begin position="153"/>
        <end position="174"/>
    </location>
</feature>